<name>A0AAN7MWF6_TRANT</name>
<comment type="caution">
    <text evidence="1">The sequence shown here is derived from an EMBL/GenBank/DDBJ whole genome shotgun (WGS) entry which is preliminary data.</text>
</comment>
<dbReference type="AlphaFoldDB" id="A0AAN7MWF6"/>
<keyword evidence="2" id="KW-1185">Reference proteome</keyword>
<proteinExistence type="predicted"/>
<dbReference type="Proteomes" id="UP001346149">
    <property type="component" value="Unassembled WGS sequence"/>
</dbReference>
<protein>
    <submittedName>
        <fullName evidence="1">Uncharacterized protein</fullName>
    </submittedName>
</protein>
<gene>
    <name evidence="1" type="ORF">SAY86_022138</name>
</gene>
<dbReference type="EMBL" id="JAXQNO010000003">
    <property type="protein sequence ID" value="KAK4801651.1"/>
    <property type="molecule type" value="Genomic_DNA"/>
</dbReference>
<sequence length="208" mass="23417">MKRRRMSCPDQTRFENCAGVGTVRGARNSENHFSTVTCGGEQEIACWKKVKFSGSEKEESSSSRDGGFCENEVDIVTRRSDQPKTAEYAYFQKLKEGGVHRFHHPLSHVERNQPEIYDVMDGSNKGSHSSMLTENVIAPALNTSFKKAGSGMFPTLTASPNIFSKLKSMEEINTAPKMKDVFSRKRENLLHQLRCTMSPEFEGLSLER</sequence>
<evidence type="ECO:0000313" key="2">
    <source>
        <dbReference type="Proteomes" id="UP001346149"/>
    </source>
</evidence>
<accession>A0AAN7MWF6</accession>
<organism evidence="1 2">
    <name type="scientific">Trapa natans</name>
    <name type="common">Water chestnut</name>
    <dbReference type="NCBI Taxonomy" id="22666"/>
    <lineage>
        <taxon>Eukaryota</taxon>
        <taxon>Viridiplantae</taxon>
        <taxon>Streptophyta</taxon>
        <taxon>Embryophyta</taxon>
        <taxon>Tracheophyta</taxon>
        <taxon>Spermatophyta</taxon>
        <taxon>Magnoliopsida</taxon>
        <taxon>eudicotyledons</taxon>
        <taxon>Gunneridae</taxon>
        <taxon>Pentapetalae</taxon>
        <taxon>rosids</taxon>
        <taxon>malvids</taxon>
        <taxon>Myrtales</taxon>
        <taxon>Lythraceae</taxon>
        <taxon>Trapa</taxon>
    </lineage>
</organism>
<reference evidence="1 2" key="1">
    <citation type="journal article" date="2023" name="Hortic Res">
        <title>Pangenome of water caltrop reveals structural variations and asymmetric subgenome divergence after allopolyploidization.</title>
        <authorList>
            <person name="Zhang X."/>
            <person name="Chen Y."/>
            <person name="Wang L."/>
            <person name="Yuan Y."/>
            <person name="Fang M."/>
            <person name="Shi L."/>
            <person name="Lu R."/>
            <person name="Comes H.P."/>
            <person name="Ma Y."/>
            <person name="Chen Y."/>
            <person name="Huang G."/>
            <person name="Zhou Y."/>
            <person name="Zheng Z."/>
            <person name="Qiu Y."/>
        </authorList>
    </citation>
    <scope>NUCLEOTIDE SEQUENCE [LARGE SCALE GENOMIC DNA]</scope>
    <source>
        <strain evidence="1">F231</strain>
    </source>
</reference>
<evidence type="ECO:0000313" key="1">
    <source>
        <dbReference type="EMBL" id="KAK4801651.1"/>
    </source>
</evidence>